<dbReference type="RefSeq" id="WP_316669258.1">
    <property type="nucleotide sequence ID" value="NZ_CATZBU010000021.1"/>
</dbReference>
<keyword evidence="1" id="KW-0732">Signal</keyword>
<dbReference type="EMBL" id="CATZBU010000021">
    <property type="protein sequence ID" value="CAJ0808668.1"/>
    <property type="molecule type" value="Genomic_DNA"/>
</dbReference>
<evidence type="ECO:0000256" key="1">
    <source>
        <dbReference type="SAM" id="SignalP"/>
    </source>
</evidence>
<organism evidence="2 3">
    <name type="scientific">Ralstonia psammae</name>
    <dbReference type="NCBI Taxonomy" id="3058598"/>
    <lineage>
        <taxon>Bacteria</taxon>
        <taxon>Pseudomonadati</taxon>
        <taxon>Pseudomonadota</taxon>
        <taxon>Betaproteobacteria</taxon>
        <taxon>Burkholderiales</taxon>
        <taxon>Burkholderiaceae</taxon>
        <taxon>Ralstonia</taxon>
    </lineage>
</organism>
<dbReference type="Proteomes" id="UP001189813">
    <property type="component" value="Unassembled WGS sequence"/>
</dbReference>
<evidence type="ECO:0000313" key="3">
    <source>
        <dbReference type="Proteomes" id="UP001189813"/>
    </source>
</evidence>
<proteinExistence type="predicted"/>
<comment type="caution">
    <text evidence="2">The sequence shown here is derived from an EMBL/GenBank/DDBJ whole genome shotgun (WGS) entry which is preliminary data.</text>
</comment>
<keyword evidence="3" id="KW-1185">Reference proteome</keyword>
<evidence type="ECO:0008006" key="4">
    <source>
        <dbReference type="Google" id="ProtNLM"/>
    </source>
</evidence>
<protein>
    <recommendedName>
        <fullName evidence="4">TolC family protein</fullName>
    </recommendedName>
</protein>
<reference evidence="2 3" key="1">
    <citation type="submission" date="2023-07" db="EMBL/GenBank/DDBJ databases">
        <authorList>
            <person name="Peeters C."/>
        </authorList>
    </citation>
    <scope>NUCLEOTIDE SEQUENCE [LARGE SCALE GENOMIC DNA]</scope>
    <source>
        <strain evidence="2 3">LMG 19083</strain>
    </source>
</reference>
<dbReference type="SUPFAM" id="SSF56954">
    <property type="entry name" value="Outer membrane efflux proteins (OEP)"/>
    <property type="match status" value="1"/>
</dbReference>
<dbReference type="PANTHER" id="PTHR30203:SF24">
    <property type="entry name" value="BLR4935 PROTEIN"/>
    <property type="match status" value="1"/>
</dbReference>
<dbReference type="PANTHER" id="PTHR30203">
    <property type="entry name" value="OUTER MEMBRANE CATION EFFLUX PROTEIN"/>
    <property type="match status" value="1"/>
</dbReference>
<feature type="chain" id="PRO_5045429205" description="TolC family protein" evidence="1">
    <location>
        <begin position="29"/>
        <end position="435"/>
    </location>
</feature>
<dbReference type="InterPro" id="IPR010131">
    <property type="entry name" value="MdtP/NodT-like"/>
</dbReference>
<evidence type="ECO:0000313" key="2">
    <source>
        <dbReference type="EMBL" id="CAJ0808668.1"/>
    </source>
</evidence>
<dbReference type="Gene3D" id="1.20.1600.10">
    <property type="entry name" value="Outer membrane efflux proteins (OEP)"/>
    <property type="match status" value="1"/>
</dbReference>
<name>A0ABM9K0D7_9RALS</name>
<sequence>MHLRFRPRGGRLLALVAVLAVGSRLAFGQPAGEVLSLQETVGLASARSADAETSRAYVQAASEMAVAAGQLPDPVLRLGVNNVPLNKSAQFSLTRDFMTMRSISVMQEFTRSDKRRAKAARFEAEATAVEAQRAAALANVQRSAVAAWLDRWYAEQTDALLGHHGQPLELARQAAMAAYRSGRGTRADVLAADMEVQKLRDRQDANRAAIEMAMVNLERWIGPAARRPLGDHPPLEVPQSAQRLAADAFDSVPEVVAAQRDVALAETEIRAAAQAKKPDVTVELMYSQRGSAYSNMGSLNVSFPVPWDQANRQDREVAAKLAQAQEARAKSEILRRNTQAMVAGKLAELRRNLERLKRYDETTLPLASAQADAALTAYRANTGTLSAVAEANHRAIDATQERLALEAKTAKLWADLAFLVPMPTAQTETATGSLQ</sequence>
<gene>
    <name evidence="2" type="ORF">LMG19083_04749</name>
</gene>
<accession>A0ABM9K0D7</accession>
<feature type="signal peptide" evidence="1">
    <location>
        <begin position="1"/>
        <end position="28"/>
    </location>
</feature>